<accession>A0A820TJ17</accession>
<keyword evidence="3" id="KW-1185">Reference proteome</keyword>
<sequence>QTEKTETDDSEPELLHIKQYNSKRKAIITAANEKDKQPPPLPTKLPMIKNRKRIARDDDNDNDSGVERSSSEKSFDDQNINKANSDSTRPLIGANTKPKAILNKPTGKTPP</sequence>
<dbReference type="EMBL" id="CAJOBG010049095">
    <property type="protein sequence ID" value="CAF4471147.1"/>
    <property type="molecule type" value="Genomic_DNA"/>
</dbReference>
<comment type="caution">
    <text evidence="2">The sequence shown here is derived from an EMBL/GenBank/DDBJ whole genome shotgun (WGS) entry which is preliminary data.</text>
</comment>
<evidence type="ECO:0000256" key="1">
    <source>
        <dbReference type="SAM" id="MobiDB-lite"/>
    </source>
</evidence>
<reference evidence="2" key="1">
    <citation type="submission" date="2021-02" db="EMBL/GenBank/DDBJ databases">
        <authorList>
            <person name="Nowell W R."/>
        </authorList>
    </citation>
    <scope>NUCLEOTIDE SEQUENCE</scope>
</reference>
<proteinExistence type="predicted"/>
<feature type="region of interest" description="Disordered" evidence="1">
    <location>
        <begin position="1"/>
        <end position="111"/>
    </location>
</feature>
<feature type="compositionally biased region" description="Basic and acidic residues" evidence="1">
    <location>
        <begin position="65"/>
        <end position="76"/>
    </location>
</feature>
<evidence type="ECO:0000313" key="3">
    <source>
        <dbReference type="Proteomes" id="UP000663866"/>
    </source>
</evidence>
<evidence type="ECO:0000313" key="2">
    <source>
        <dbReference type="EMBL" id="CAF4471147.1"/>
    </source>
</evidence>
<name>A0A820TJ17_9BILA</name>
<dbReference type="AlphaFoldDB" id="A0A820TJ17"/>
<organism evidence="2 3">
    <name type="scientific">Rotaria magnacalcarata</name>
    <dbReference type="NCBI Taxonomy" id="392030"/>
    <lineage>
        <taxon>Eukaryota</taxon>
        <taxon>Metazoa</taxon>
        <taxon>Spiralia</taxon>
        <taxon>Gnathifera</taxon>
        <taxon>Rotifera</taxon>
        <taxon>Eurotatoria</taxon>
        <taxon>Bdelloidea</taxon>
        <taxon>Philodinida</taxon>
        <taxon>Philodinidae</taxon>
        <taxon>Rotaria</taxon>
    </lineage>
</organism>
<feature type="non-terminal residue" evidence="2">
    <location>
        <position position="111"/>
    </location>
</feature>
<feature type="compositionally biased region" description="Polar residues" evidence="1">
    <location>
        <begin position="77"/>
        <end position="88"/>
    </location>
</feature>
<dbReference type="Proteomes" id="UP000663866">
    <property type="component" value="Unassembled WGS sequence"/>
</dbReference>
<feature type="non-terminal residue" evidence="2">
    <location>
        <position position="1"/>
    </location>
</feature>
<gene>
    <name evidence="2" type="ORF">OVN521_LOCUS39035</name>
</gene>
<protein>
    <submittedName>
        <fullName evidence="2">Uncharacterized protein</fullName>
    </submittedName>
</protein>